<sequence length="262" mass="29622">MASAADDEWTSVPSRKGKKTRSSQVPHPSHGLANAPPPVSRDLTISDIKRDFETKLKQWRKTECRKQLLKLVDWVMDARGPGKLEKFVCLGSGSLSRDNVECRRRSLWQIVVFWDLVEYVRGQQEQGEEEEDGDSGRGEVRASDPAYTELDAEFFKTLGIEDVDFDRNAKGLGKVREYLGEGTLLFEPFVDMNVDMMRDLAEKDAGIYVGSSVGGLQKRGGELGELAKKFGSDRTMRKFPVFEVDPNVFDGIEIYWKEESDD</sequence>
<organism evidence="3 4">
    <name type="scientific">Cercospora berteroae</name>
    <dbReference type="NCBI Taxonomy" id="357750"/>
    <lineage>
        <taxon>Eukaryota</taxon>
        <taxon>Fungi</taxon>
        <taxon>Dikarya</taxon>
        <taxon>Ascomycota</taxon>
        <taxon>Pezizomycotina</taxon>
        <taxon>Dothideomycetes</taxon>
        <taxon>Dothideomycetidae</taxon>
        <taxon>Mycosphaerellales</taxon>
        <taxon>Mycosphaerellaceae</taxon>
        <taxon>Cercospora</taxon>
    </lineage>
</organism>
<reference evidence="4" key="1">
    <citation type="journal article" date="2017" name="bioRxiv">
        <title>Conservation of a gene cluster reveals novel cercosporin biosynthetic mechanisms and extends production to the genus Colletotrichum.</title>
        <authorList>
            <person name="de Jonge R."/>
            <person name="Ebert M.K."/>
            <person name="Huitt-Roehl C.R."/>
            <person name="Pal P."/>
            <person name="Suttle J.C."/>
            <person name="Spanner R.E."/>
            <person name="Neubauer J.D."/>
            <person name="Jurick W.M.II."/>
            <person name="Stott K.A."/>
            <person name="Secor G.A."/>
            <person name="Thomma B.P.H.J."/>
            <person name="Van de Peer Y."/>
            <person name="Townsend C.A."/>
            <person name="Bolton M.D."/>
        </authorList>
    </citation>
    <scope>NUCLEOTIDE SEQUENCE [LARGE SCALE GENOMIC DNA]</scope>
    <source>
        <strain evidence="4">CBS538.71</strain>
    </source>
</reference>
<dbReference type="PANTHER" id="PTHR42080:SF1">
    <property type="entry name" value="SRR1-LIKE DOMAIN-CONTAINING PROTEIN"/>
    <property type="match status" value="1"/>
</dbReference>
<dbReference type="PANTHER" id="PTHR42080">
    <property type="entry name" value="SRR1 DOMAIN-CONTAINING PROTEIN"/>
    <property type="match status" value="1"/>
</dbReference>
<gene>
    <name evidence="3" type="ORF">CBER1_07429</name>
</gene>
<name>A0A2S6C7Z8_9PEZI</name>
<dbReference type="Proteomes" id="UP000237631">
    <property type="component" value="Unassembled WGS sequence"/>
</dbReference>
<comment type="caution">
    <text evidence="3">The sequence shown here is derived from an EMBL/GenBank/DDBJ whole genome shotgun (WGS) entry which is preliminary data.</text>
</comment>
<dbReference type="Pfam" id="PF07985">
    <property type="entry name" value="SRR1"/>
    <property type="match status" value="1"/>
</dbReference>
<dbReference type="EMBL" id="PNEN01000530">
    <property type="protein sequence ID" value="PPJ55861.1"/>
    <property type="molecule type" value="Genomic_DNA"/>
</dbReference>
<feature type="region of interest" description="Disordered" evidence="1">
    <location>
        <begin position="1"/>
        <end position="41"/>
    </location>
</feature>
<evidence type="ECO:0000256" key="1">
    <source>
        <dbReference type="SAM" id="MobiDB-lite"/>
    </source>
</evidence>
<evidence type="ECO:0000313" key="4">
    <source>
        <dbReference type="Proteomes" id="UP000237631"/>
    </source>
</evidence>
<evidence type="ECO:0000259" key="2">
    <source>
        <dbReference type="Pfam" id="PF07985"/>
    </source>
</evidence>
<feature type="domain" description="SRR1-like" evidence="2">
    <location>
        <begin position="78"/>
        <end position="219"/>
    </location>
</feature>
<keyword evidence="4" id="KW-1185">Reference proteome</keyword>
<evidence type="ECO:0000313" key="3">
    <source>
        <dbReference type="EMBL" id="PPJ55861.1"/>
    </source>
</evidence>
<proteinExistence type="predicted"/>
<accession>A0A2S6C7Z8</accession>
<protein>
    <recommendedName>
        <fullName evidence="2">SRR1-like domain-containing protein</fullName>
    </recommendedName>
</protein>
<dbReference type="OrthoDB" id="5318346at2759"/>
<dbReference type="InterPro" id="IPR012942">
    <property type="entry name" value="SRR1-like"/>
</dbReference>
<dbReference type="AlphaFoldDB" id="A0A2S6C7Z8"/>